<evidence type="ECO:0000313" key="3">
    <source>
        <dbReference type="EMBL" id="MFC6712642.1"/>
    </source>
</evidence>
<feature type="compositionally biased region" description="Polar residues" evidence="1">
    <location>
        <begin position="139"/>
        <end position="158"/>
    </location>
</feature>
<keyword evidence="3" id="KW-0067">ATP-binding</keyword>
<protein>
    <submittedName>
        <fullName evidence="3">DEAD/DEAH box helicase</fullName>
    </submittedName>
</protein>
<dbReference type="InterPro" id="IPR027417">
    <property type="entry name" value="P-loop_NTPase"/>
</dbReference>
<accession>A0ABW2ANT2</accession>
<keyword evidence="3" id="KW-0547">Nucleotide-binding</keyword>
<dbReference type="InterPro" id="IPR011545">
    <property type="entry name" value="DEAD/DEAH_box_helicase_dom"/>
</dbReference>
<feature type="domain" description="DEAD/DEAH-box helicase" evidence="2">
    <location>
        <begin position="58"/>
        <end position="131"/>
    </location>
</feature>
<feature type="region of interest" description="Disordered" evidence="1">
    <location>
        <begin position="136"/>
        <end position="158"/>
    </location>
</feature>
<organism evidence="3 4">
    <name type="scientific">Branchiibius cervicis</name>
    <dbReference type="NCBI Taxonomy" id="908252"/>
    <lineage>
        <taxon>Bacteria</taxon>
        <taxon>Bacillati</taxon>
        <taxon>Actinomycetota</taxon>
        <taxon>Actinomycetes</taxon>
        <taxon>Micrococcales</taxon>
        <taxon>Dermacoccaceae</taxon>
        <taxon>Branchiibius</taxon>
    </lineage>
</organism>
<dbReference type="GO" id="GO:0004386">
    <property type="term" value="F:helicase activity"/>
    <property type="evidence" value="ECO:0007669"/>
    <property type="project" value="UniProtKB-KW"/>
</dbReference>
<gene>
    <name evidence="3" type="ORF">ACFQBT_01750</name>
</gene>
<proteinExistence type="predicted"/>
<keyword evidence="3" id="KW-0378">Hydrolase</keyword>
<comment type="caution">
    <text evidence="3">The sequence shown here is derived from an EMBL/GenBank/DDBJ whole genome shotgun (WGS) entry which is preliminary data.</text>
</comment>
<keyword evidence="3" id="KW-0347">Helicase</keyword>
<dbReference type="Gene3D" id="3.40.50.300">
    <property type="entry name" value="P-loop containing nucleotide triphosphate hydrolases"/>
    <property type="match status" value="1"/>
</dbReference>
<evidence type="ECO:0000259" key="2">
    <source>
        <dbReference type="Pfam" id="PF00270"/>
    </source>
</evidence>
<dbReference type="RefSeq" id="WP_377820113.1">
    <property type="nucleotide sequence ID" value="NZ_JBHSWJ010000002.1"/>
</dbReference>
<evidence type="ECO:0000313" key="4">
    <source>
        <dbReference type="Proteomes" id="UP001596356"/>
    </source>
</evidence>
<reference evidence="4" key="1">
    <citation type="journal article" date="2019" name="Int. J. Syst. Evol. Microbiol.">
        <title>The Global Catalogue of Microorganisms (GCM) 10K type strain sequencing project: providing services to taxonomists for standard genome sequencing and annotation.</title>
        <authorList>
            <consortium name="The Broad Institute Genomics Platform"/>
            <consortium name="The Broad Institute Genome Sequencing Center for Infectious Disease"/>
            <person name="Wu L."/>
            <person name="Ma J."/>
        </authorList>
    </citation>
    <scope>NUCLEOTIDE SEQUENCE [LARGE SCALE GENOMIC DNA]</scope>
    <source>
        <strain evidence="4">NBRC 106593</strain>
    </source>
</reference>
<evidence type="ECO:0000256" key="1">
    <source>
        <dbReference type="SAM" id="MobiDB-lite"/>
    </source>
</evidence>
<dbReference type="Pfam" id="PF00270">
    <property type="entry name" value="DEAD"/>
    <property type="match status" value="1"/>
</dbReference>
<name>A0ABW2ANT2_9MICO</name>
<sequence>MSDPMALLAEVAAACPGGKVVHVEQRPAREPAYGAWPAWVPPAVDAAVRGSGISRLWSHQALVAQLAHAGENVAVSTGTASGKSLGYLLPMLSAAHEGSSAVNGRGATAIYLAPTKALGADQLSRIDALAIPGCAPRPSTATPLSTNAAGSGNTPTSS</sequence>
<dbReference type="EMBL" id="JBHSWJ010000002">
    <property type="protein sequence ID" value="MFC6712642.1"/>
    <property type="molecule type" value="Genomic_DNA"/>
</dbReference>
<dbReference type="Proteomes" id="UP001596356">
    <property type="component" value="Unassembled WGS sequence"/>
</dbReference>
<dbReference type="PANTHER" id="PTHR47957:SF3">
    <property type="entry name" value="ATP-DEPENDENT HELICASE HRQ1"/>
    <property type="match status" value="1"/>
</dbReference>
<keyword evidence="4" id="KW-1185">Reference proteome</keyword>
<dbReference type="PANTHER" id="PTHR47957">
    <property type="entry name" value="ATP-DEPENDENT HELICASE HRQ1"/>
    <property type="match status" value="1"/>
</dbReference>
<dbReference type="SUPFAM" id="SSF52540">
    <property type="entry name" value="P-loop containing nucleoside triphosphate hydrolases"/>
    <property type="match status" value="1"/>
</dbReference>